<keyword evidence="4 6" id="KW-0694">RNA-binding</keyword>
<dbReference type="Gene3D" id="3.30.70.330">
    <property type="match status" value="4"/>
</dbReference>
<evidence type="ECO:0000313" key="9">
    <source>
        <dbReference type="EMBL" id="PAA58748.1"/>
    </source>
</evidence>
<keyword evidence="10" id="KW-1185">Reference proteome</keyword>
<dbReference type="OrthoDB" id="431068at2759"/>
<evidence type="ECO:0000256" key="6">
    <source>
        <dbReference type="PROSITE-ProRule" id="PRU00176"/>
    </source>
</evidence>
<evidence type="ECO:0000256" key="7">
    <source>
        <dbReference type="SAM" id="MobiDB-lite"/>
    </source>
</evidence>
<dbReference type="AlphaFoldDB" id="A0A267EB47"/>
<dbReference type="STRING" id="282301.A0A267EB47"/>
<accession>A0A267EB47</accession>
<dbReference type="PROSITE" id="PS50102">
    <property type="entry name" value="RRM"/>
    <property type="match status" value="3"/>
</dbReference>
<feature type="domain" description="RRM" evidence="8">
    <location>
        <begin position="786"/>
        <end position="868"/>
    </location>
</feature>
<keyword evidence="3" id="KW-0677">Repeat</keyword>
<dbReference type="SUPFAM" id="SSF54928">
    <property type="entry name" value="RNA-binding domain, RBD"/>
    <property type="match status" value="4"/>
</dbReference>
<keyword evidence="5" id="KW-0508">mRNA splicing</keyword>
<evidence type="ECO:0000256" key="4">
    <source>
        <dbReference type="ARBA" id="ARBA00022884"/>
    </source>
</evidence>
<dbReference type="Gene3D" id="3.30.420.10">
    <property type="entry name" value="Ribonuclease H-like superfamily/Ribonuclease H"/>
    <property type="match status" value="1"/>
</dbReference>
<sequence>MRLYKCSMGQAARATNRRLASSATTKAAATAAAPVGELGVAISGSSPPPDRPTATAAAAAAVVGKQPNPGNSNSSIMPQPDYLVALHLTTCGKQGEEIGTDEAPICLIAYLIHDVRHNKIIAVEQHLVKPQVNPGQTGSDSSEEDGLATISEECRSETGLSADSFHSASYLESVLEEMDKFLRNKGIHPESGGKTFTLVLEGQHPMRLVFHPETCSKKISLEQFPYFYSFFDLRKEFLKGRNSEPDTIVSLKDMLDSLEMQFDNSPDYGTRQCIAMSRVISRLLNDGHTFKEPEKVNQFYYPAIVRKTDTVDDESVVRARGLPWQATDADIHKFFRGLNISAGGIALVLSKVGRRNGEALIRFDSQEHRDIALKKHRHHMQQRYIEVYRATGRDFVAVAGADTKEGENFLAKLTEPTQSLVRMRGLPYTVSADEILDFFRKAECPVQFDSEGVLFVNHKDGRATGDAFVIFENEILAERALQNHRQHIGNRYIELFKSTPAEVNQVLCSFKNPQQAENGHDNPANAPGLLPFTPLSLLQPPNFSKMFIRVRGMPVDASVADILNFLEGHSQNIVFQGVHLVYNHIGQPAGEAIIQMSSELAAHMACEAKNRKLFYLPTGKRSQVEVSQCAPHEVPTNLGLGPGALGSPPSAATAAAAAAAAAMQQQMQQAASQPGLFHRPLLSPAMSAGTLLPVSQPHHPATGFTHPQPMFHSPQAPPPPPPLPLIPVSRPGAIQFPHVTLPSPISAPSLLANTLMAYPYAPSPQQQPPMQPGSFMYQPGMLNTMNTIIAKGLPKDIDFHEILRLFESIFASNPQTIPDIKIAIGPDGLPSGEAFVSFSSRHEAERAVNECNRQQVRQHCVELMMAQPVMAV</sequence>
<keyword evidence="2" id="KW-0507">mRNA processing</keyword>
<protein>
    <recommendedName>
        <fullName evidence="8">RRM domain-containing protein</fullName>
    </recommendedName>
</protein>
<comment type="caution">
    <text evidence="9">The sequence shown here is derived from an EMBL/GenBank/DDBJ whole genome shotgun (WGS) entry which is preliminary data.</text>
</comment>
<comment type="similarity">
    <text evidence="1">Belongs to the ESRP family.</text>
</comment>
<feature type="domain" description="RRM" evidence="8">
    <location>
        <begin position="419"/>
        <end position="500"/>
    </location>
</feature>
<dbReference type="EMBL" id="NIVC01002336">
    <property type="protein sequence ID" value="PAA58748.1"/>
    <property type="molecule type" value="Genomic_DNA"/>
</dbReference>
<evidence type="ECO:0000256" key="3">
    <source>
        <dbReference type="ARBA" id="ARBA00022737"/>
    </source>
</evidence>
<feature type="domain" description="RRM" evidence="8">
    <location>
        <begin position="315"/>
        <end position="392"/>
    </location>
</feature>
<dbReference type="SMART" id="SM00360">
    <property type="entry name" value="RRM"/>
    <property type="match status" value="4"/>
</dbReference>
<dbReference type="PANTHER" id="PTHR13976">
    <property type="entry name" value="HETEROGENEOUS NUCLEAR RIBONUCLEOPROTEIN-RELATED"/>
    <property type="match status" value="1"/>
</dbReference>
<evidence type="ECO:0000259" key="8">
    <source>
        <dbReference type="PROSITE" id="PS50102"/>
    </source>
</evidence>
<feature type="region of interest" description="Disordered" evidence="7">
    <location>
        <begin position="699"/>
        <end position="720"/>
    </location>
</feature>
<name>A0A267EB47_9PLAT</name>
<evidence type="ECO:0000313" key="10">
    <source>
        <dbReference type="Proteomes" id="UP000215902"/>
    </source>
</evidence>
<dbReference type="GO" id="GO:0003723">
    <property type="term" value="F:RNA binding"/>
    <property type="evidence" value="ECO:0007669"/>
    <property type="project" value="UniProtKB-UniRule"/>
</dbReference>
<dbReference type="Proteomes" id="UP000215902">
    <property type="component" value="Unassembled WGS sequence"/>
</dbReference>
<evidence type="ECO:0000256" key="5">
    <source>
        <dbReference type="ARBA" id="ARBA00023187"/>
    </source>
</evidence>
<dbReference type="GO" id="GO:0008380">
    <property type="term" value="P:RNA splicing"/>
    <property type="evidence" value="ECO:0007669"/>
    <property type="project" value="UniProtKB-KW"/>
</dbReference>
<organism evidence="9 10">
    <name type="scientific">Macrostomum lignano</name>
    <dbReference type="NCBI Taxonomy" id="282301"/>
    <lineage>
        <taxon>Eukaryota</taxon>
        <taxon>Metazoa</taxon>
        <taxon>Spiralia</taxon>
        <taxon>Lophotrochozoa</taxon>
        <taxon>Platyhelminthes</taxon>
        <taxon>Rhabditophora</taxon>
        <taxon>Macrostomorpha</taxon>
        <taxon>Macrostomida</taxon>
        <taxon>Macrostomidae</taxon>
        <taxon>Macrostomum</taxon>
    </lineage>
</organism>
<evidence type="ECO:0000256" key="2">
    <source>
        <dbReference type="ARBA" id="ARBA00022664"/>
    </source>
</evidence>
<dbReference type="InterPro" id="IPR012677">
    <property type="entry name" value="Nucleotide-bd_a/b_plait_sf"/>
</dbReference>
<dbReference type="GO" id="GO:0006397">
    <property type="term" value="P:mRNA processing"/>
    <property type="evidence" value="ECO:0007669"/>
    <property type="project" value="UniProtKB-KW"/>
</dbReference>
<dbReference type="Pfam" id="PF00076">
    <property type="entry name" value="RRM_1"/>
    <property type="match status" value="2"/>
</dbReference>
<gene>
    <name evidence="9" type="ORF">BOX15_Mlig017860g1</name>
</gene>
<dbReference type="InterPro" id="IPR000504">
    <property type="entry name" value="RRM_dom"/>
</dbReference>
<proteinExistence type="inferred from homology"/>
<dbReference type="InterPro" id="IPR050666">
    <property type="entry name" value="ESRP"/>
</dbReference>
<dbReference type="InterPro" id="IPR036397">
    <property type="entry name" value="RNaseH_sf"/>
</dbReference>
<reference evidence="9 10" key="1">
    <citation type="submission" date="2017-06" db="EMBL/GenBank/DDBJ databases">
        <title>A platform for efficient transgenesis in Macrostomum lignano, a flatworm model organism for stem cell research.</title>
        <authorList>
            <person name="Berezikov E."/>
        </authorList>
    </citation>
    <scope>NUCLEOTIDE SEQUENCE [LARGE SCALE GENOMIC DNA]</scope>
    <source>
        <strain evidence="9">DV1</strain>
        <tissue evidence="9">Whole organism</tissue>
    </source>
</reference>
<evidence type="ECO:0000256" key="1">
    <source>
        <dbReference type="ARBA" id="ARBA00008866"/>
    </source>
</evidence>
<dbReference type="InterPro" id="IPR035979">
    <property type="entry name" value="RBD_domain_sf"/>
</dbReference>